<gene>
    <name evidence="2" type="ORF">COT51_02135</name>
</gene>
<proteinExistence type="predicted"/>
<comment type="caution">
    <text evidence="2">The sequence shown here is derived from an EMBL/GenBank/DDBJ whole genome shotgun (WGS) entry which is preliminary data.</text>
</comment>
<keyword evidence="1" id="KW-0472">Membrane</keyword>
<keyword evidence="1" id="KW-0812">Transmembrane</keyword>
<evidence type="ECO:0000313" key="3">
    <source>
        <dbReference type="Proteomes" id="UP000231098"/>
    </source>
</evidence>
<protein>
    <submittedName>
        <fullName evidence="2">Uncharacterized protein</fullName>
    </submittedName>
</protein>
<dbReference type="InterPro" id="IPR013783">
    <property type="entry name" value="Ig-like_fold"/>
</dbReference>
<reference evidence="3" key="1">
    <citation type="submission" date="2017-09" db="EMBL/GenBank/DDBJ databases">
        <title>Depth-based differentiation of microbial function through sediment-hosted aquifers and enrichment of novel symbionts in the deep terrestrial subsurface.</title>
        <authorList>
            <person name="Probst A.J."/>
            <person name="Ladd B."/>
            <person name="Jarett J.K."/>
            <person name="Geller-Mcgrath D.E."/>
            <person name="Sieber C.M.K."/>
            <person name="Emerson J.B."/>
            <person name="Anantharaman K."/>
            <person name="Thomas B.C."/>
            <person name="Malmstrom R."/>
            <person name="Stieglmeier M."/>
            <person name="Klingl A."/>
            <person name="Woyke T."/>
            <person name="Ryan C.M."/>
            <person name="Banfield J.F."/>
        </authorList>
    </citation>
    <scope>NUCLEOTIDE SEQUENCE [LARGE SCALE GENOMIC DNA]</scope>
</reference>
<organism evidence="2 3">
    <name type="scientific">candidate division WWE3 bacterium CG08_land_8_20_14_0_20_41_15</name>
    <dbReference type="NCBI Taxonomy" id="1975086"/>
    <lineage>
        <taxon>Bacteria</taxon>
        <taxon>Katanobacteria</taxon>
    </lineage>
</organism>
<sequence length="157" mass="17667">MEETKQKENENAKDVSISKTRLLVLAKKIVSGVAFLVLILILAQVINADKYKAVVRVVEEKGQIGVNPTTEKLDFGDLAKNASMVRYINVNNRGKFKVSVMALKFGNISDLIKVQDSRFVVSAGETKRIRFEMFMPPSANKERYSGWVVVFKIPLLF</sequence>
<feature type="transmembrane region" description="Helical" evidence="1">
    <location>
        <begin position="29"/>
        <end position="46"/>
    </location>
</feature>
<evidence type="ECO:0000256" key="1">
    <source>
        <dbReference type="SAM" id="Phobius"/>
    </source>
</evidence>
<dbReference type="Proteomes" id="UP000231098">
    <property type="component" value="Unassembled WGS sequence"/>
</dbReference>
<dbReference type="EMBL" id="PEYV01000033">
    <property type="protein sequence ID" value="PIS21559.1"/>
    <property type="molecule type" value="Genomic_DNA"/>
</dbReference>
<name>A0A2H0XBL0_UNCKA</name>
<accession>A0A2H0XBL0</accession>
<evidence type="ECO:0000313" key="2">
    <source>
        <dbReference type="EMBL" id="PIS21559.1"/>
    </source>
</evidence>
<keyword evidence="1" id="KW-1133">Transmembrane helix</keyword>
<dbReference type="Gene3D" id="2.60.40.10">
    <property type="entry name" value="Immunoglobulins"/>
    <property type="match status" value="1"/>
</dbReference>
<dbReference type="AlphaFoldDB" id="A0A2H0XBL0"/>